<feature type="domain" description="GATA-type" evidence="5">
    <location>
        <begin position="93"/>
        <end position="127"/>
    </location>
</feature>
<dbReference type="PROSITE" id="PS50114">
    <property type="entry name" value="GATA_ZN_FINGER_2"/>
    <property type="match status" value="1"/>
</dbReference>
<accession>A0A1I8BFA9</accession>
<keyword evidence="3" id="KW-0539">Nucleus</keyword>
<sequence length="146" mass="17596">NNYFETSILENNIENIKIGKFKTSNEERKDELKDKIEFYKEKLLSYYWDEINLIGYKIELLNRHKEIGINVESLIELKERIVLIGNQISGLLEKRKRHCFICKATKTKHWYNYLDGNYLCSACYHYYHKRHIGKIKPKTNKLVCNF</sequence>
<keyword evidence="4" id="KW-0863">Zinc-finger</keyword>
<dbReference type="AlphaFoldDB" id="A0A1I8BFA9"/>
<dbReference type="InterPro" id="IPR013088">
    <property type="entry name" value="Znf_NHR/GATA"/>
</dbReference>
<reference evidence="7" key="1">
    <citation type="submission" date="2016-11" db="UniProtKB">
        <authorList>
            <consortium name="WormBaseParasite"/>
        </authorList>
    </citation>
    <scope>IDENTIFICATION</scope>
</reference>
<dbReference type="SMART" id="SM00401">
    <property type="entry name" value="ZnF_GATA"/>
    <property type="match status" value="1"/>
</dbReference>
<dbReference type="Proteomes" id="UP000095281">
    <property type="component" value="Unplaced"/>
</dbReference>
<dbReference type="GO" id="GO:0008270">
    <property type="term" value="F:zinc ion binding"/>
    <property type="evidence" value="ECO:0007669"/>
    <property type="project" value="UniProtKB-KW"/>
</dbReference>
<dbReference type="Gene3D" id="3.30.50.10">
    <property type="entry name" value="Erythroid Transcription Factor GATA-1, subunit A"/>
    <property type="match status" value="1"/>
</dbReference>
<proteinExistence type="predicted"/>
<dbReference type="InterPro" id="IPR000679">
    <property type="entry name" value="Znf_GATA"/>
</dbReference>
<dbReference type="Pfam" id="PF00320">
    <property type="entry name" value="GATA"/>
    <property type="match status" value="1"/>
</dbReference>
<keyword evidence="4" id="KW-0479">Metal-binding</keyword>
<dbReference type="WBParaSite" id="MhA1_Contig2152.frz3.gene9">
    <property type="protein sequence ID" value="MhA1_Contig2152.frz3.gene9"/>
    <property type="gene ID" value="MhA1_Contig2152.frz3.gene9"/>
</dbReference>
<evidence type="ECO:0000256" key="4">
    <source>
        <dbReference type="PROSITE-ProRule" id="PRU00094"/>
    </source>
</evidence>
<dbReference type="GO" id="GO:0043565">
    <property type="term" value="F:sequence-specific DNA binding"/>
    <property type="evidence" value="ECO:0007669"/>
    <property type="project" value="InterPro"/>
</dbReference>
<evidence type="ECO:0000256" key="3">
    <source>
        <dbReference type="ARBA" id="ARBA00023242"/>
    </source>
</evidence>
<name>A0A1I8BFA9_MELHA</name>
<evidence type="ECO:0000256" key="1">
    <source>
        <dbReference type="ARBA" id="ARBA00023015"/>
    </source>
</evidence>
<keyword evidence="1" id="KW-0805">Transcription regulation</keyword>
<evidence type="ECO:0000313" key="6">
    <source>
        <dbReference type="Proteomes" id="UP000095281"/>
    </source>
</evidence>
<keyword evidence="2" id="KW-0804">Transcription</keyword>
<protein>
    <submittedName>
        <fullName evidence="7">GATA-type domain-containing protein</fullName>
    </submittedName>
</protein>
<evidence type="ECO:0000313" key="7">
    <source>
        <dbReference type="WBParaSite" id="MhA1_Contig2152.frz3.gene9"/>
    </source>
</evidence>
<organism evidence="6 7">
    <name type="scientific">Meloidogyne hapla</name>
    <name type="common">Root-knot nematode worm</name>
    <dbReference type="NCBI Taxonomy" id="6305"/>
    <lineage>
        <taxon>Eukaryota</taxon>
        <taxon>Metazoa</taxon>
        <taxon>Ecdysozoa</taxon>
        <taxon>Nematoda</taxon>
        <taxon>Chromadorea</taxon>
        <taxon>Rhabditida</taxon>
        <taxon>Tylenchina</taxon>
        <taxon>Tylenchomorpha</taxon>
        <taxon>Tylenchoidea</taxon>
        <taxon>Meloidogynidae</taxon>
        <taxon>Meloidogyninae</taxon>
        <taxon>Meloidogyne</taxon>
    </lineage>
</organism>
<dbReference type="GO" id="GO:0006355">
    <property type="term" value="P:regulation of DNA-templated transcription"/>
    <property type="evidence" value="ECO:0007669"/>
    <property type="project" value="InterPro"/>
</dbReference>
<keyword evidence="4" id="KW-0862">Zinc</keyword>
<evidence type="ECO:0000259" key="5">
    <source>
        <dbReference type="PROSITE" id="PS50114"/>
    </source>
</evidence>
<keyword evidence="6" id="KW-1185">Reference proteome</keyword>
<evidence type="ECO:0000256" key="2">
    <source>
        <dbReference type="ARBA" id="ARBA00023163"/>
    </source>
</evidence>
<dbReference type="SUPFAM" id="SSF57716">
    <property type="entry name" value="Glucocorticoid receptor-like (DNA-binding domain)"/>
    <property type="match status" value="1"/>
</dbReference>